<dbReference type="InterPro" id="IPR007527">
    <property type="entry name" value="Znf_SWIM"/>
</dbReference>
<proteinExistence type="predicted"/>
<keyword evidence="1" id="KW-0863">Zinc-finger</keyword>
<accession>A0A936Z7M9</accession>
<gene>
    <name evidence="3" type="ORF">JKG68_07135</name>
</gene>
<keyword evidence="1" id="KW-0479">Metal-binding</keyword>
<keyword evidence="1" id="KW-0862">Zinc</keyword>
<dbReference type="EMBL" id="JAEQMY010000007">
    <property type="protein sequence ID" value="MBL0403732.1"/>
    <property type="molecule type" value="Genomic_DNA"/>
</dbReference>
<dbReference type="AlphaFoldDB" id="A0A936Z7M9"/>
<dbReference type="GO" id="GO:0008270">
    <property type="term" value="F:zinc ion binding"/>
    <property type="evidence" value="ECO:0007669"/>
    <property type="project" value="UniProtKB-KW"/>
</dbReference>
<dbReference type="PROSITE" id="PS50966">
    <property type="entry name" value="ZF_SWIM"/>
    <property type="match status" value="1"/>
</dbReference>
<comment type="caution">
    <text evidence="3">The sequence shown here is derived from an EMBL/GenBank/DDBJ whole genome shotgun (WGS) entry which is preliminary data.</text>
</comment>
<dbReference type="RefSeq" id="WP_202057417.1">
    <property type="nucleotide sequence ID" value="NZ_JAEQMY010000007.1"/>
</dbReference>
<evidence type="ECO:0000259" key="2">
    <source>
        <dbReference type="PROSITE" id="PS50966"/>
    </source>
</evidence>
<sequence length="596" mass="65462">MVRPPDEAAIRGLASREVFERGREYWHHGAVSALVRRGDELTAEVEGSESVPYRVTIRLHDGGIAKASCTCPYDWGGCCKHIVATLLAWADDPDAVMERPPLRELLMGLDRDRLIDLFVKRLDHDPDLAGWVEVELAVLPVAGRRTLVDPGPVAARAHAVLEGHFRQRRYWDDYRPFGDAAELRTLVGKAVPFLEAGDGRNALRILEALSDTFVEDWLAYASDSDEDVYLLFTDLGRMIAEAVLMSDLTPEEQESLAMTVADWQDQLADLGLDEGFSVTISALEAGWDGLALQAVLTGEAEAWPSETEAEEDLDLTTVRLRVLDASGRWEAYLNLARAARARTSAATMLVRLGRIPEAVAYAQGSFAAPHEALDFARVLREAGQHEEALAIAADGLRLALAEAGDCPWQPRGSAPPLAHWLRDYAGSLGRRDVAFTAARAAFELTLSLPDFRAVESWSGGRWKKTRKELLASLATAPYAPDRVEILLEEGLIEDAVRAAGDGADTSDPVLMRLMAAARTHHPDWVIRLATRNAGRIMEAGAADAYDLAAEWLKQAALAYDAAGRFEEWTAAIAGLIERHRRKYKLRPLLEALRGGP</sequence>
<evidence type="ECO:0000256" key="1">
    <source>
        <dbReference type="PROSITE-ProRule" id="PRU00325"/>
    </source>
</evidence>
<dbReference type="Pfam" id="PF04434">
    <property type="entry name" value="SWIM"/>
    <property type="match status" value="1"/>
</dbReference>
<feature type="domain" description="SWIM-type" evidence="2">
    <location>
        <begin position="53"/>
        <end position="90"/>
    </location>
</feature>
<dbReference type="Proteomes" id="UP000605848">
    <property type="component" value="Unassembled WGS sequence"/>
</dbReference>
<protein>
    <submittedName>
        <fullName evidence="3">SWIM zinc finger domain-containing protein</fullName>
    </submittedName>
</protein>
<reference evidence="3" key="1">
    <citation type="submission" date="2021-01" db="EMBL/GenBank/DDBJ databases">
        <title>Microvirga sp.</title>
        <authorList>
            <person name="Kim M.K."/>
        </authorList>
    </citation>
    <scope>NUCLEOTIDE SEQUENCE</scope>
    <source>
        <strain evidence="3">5420S-16</strain>
    </source>
</reference>
<evidence type="ECO:0000313" key="4">
    <source>
        <dbReference type="Proteomes" id="UP000605848"/>
    </source>
</evidence>
<organism evidence="3 4">
    <name type="scientific">Microvirga aerilata</name>
    <dbReference type="NCBI Taxonomy" id="670292"/>
    <lineage>
        <taxon>Bacteria</taxon>
        <taxon>Pseudomonadati</taxon>
        <taxon>Pseudomonadota</taxon>
        <taxon>Alphaproteobacteria</taxon>
        <taxon>Hyphomicrobiales</taxon>
        <taxon>Methylobacteriaceae</taxon>
        <taxon>Microvirga</taxon>
    </lineage>
</organism>
<evidence type="ECO:0000313" key="3">
    <source>
        <dbReference type="EMBL" id="MBL0403732.1"/>
    </source>
</evidence>
<name>A0A936Z7M9_9HYPH</name>
<keyword evidence="4" id="KW-1185">Reference proteome</keyword>